<protein>
    <recommendedName>
        <fullName evidence="9">Ferritin</fullName>
        <ecNumber evidence="9">1.16.3.2</ecNumber>
    </recommendedName>
</protein>
<dbReference type="GO" id="GO:0004322">
    <property type="term" value="F:ferroxidase activity"/>
    <property type="evidence" value="ECO:0007669"/>
    <property type="project" value="TreeGrafter"/>
</dbReference>
<dbReference type="GO" id="GO:0042802">
    <property type="term" value="F:identical protein binding"/>
    <property type="evidence" value="ECO:0007669"/>
    <property type="project" value="UniProtKB-ARBA"/>
</dbReference>
<feature type="binding site" evidence="8">
    <location>
        <position position="94"/>
    </location>
    <ligand>
        <name>Fe cation</name>
        <dbReference type="ChEBI" id="CHEBI:24875"/>
        <label>1</label>
    </ligand>
</feature>
<name>A0A5B8NPL0_9CHRO</name>
<comment type="similarity">
    <text evidence="2 9">Belongs to the ferritin family. Prokaryotic subfamily.</text>
</comment>
<dbReference type="GO" id="GO:0006826">
    <property type="term" value="P:iron ion transport"/>
    <property type="evidence" value="ECO:0007669"/>
    <property type="project" value="InterPro"/>
</dbReference>
<keyword evidence="6 8" id="KW-0408">Iron</keyword>
<evidence type="ECO:0000313" key="11">
    <source>
        <dbReference type="EMBL" id="QDZ40937.1"/>
    </source>
</evidence>
<feature type="binding site" evidence="8">
    <location>
        <position position="17"/>
    </location>
    <ligand>
        <name>Fe cation</name>
        <dbReference type="ChEBI" id="CHEBI:24875"/>
        <label>1</label>
    </ligand>
</feature>
<comment type="subcellular location">
    <subcellularLocation>
        <location evidence="9">Cytoplasm</location>
    </subcellularLocation>
</comment>
<evidence type="ECO:0000256" key="4">
    <source>
        <dbReference type="ARBA" id="ARBA00022723"/>
    </source>
</evidence>
<evidence type="ECO:0000313" key="12">
    <source>
        <dbReference type="Proteomes" id="UP000318453"/>
    </source>
</evidence>
<dbReference type="NCBIfam" id="NF007638">
    <property type="entry name" value="PRK10304.1"/>
    <property type="match status" value="1"/>
</dbReference>
<dbReference type="GO" id="GO:0005829">
    <property type="term" value="C:cytosol"/>
    <property type="evidence" value="ECO:0007669"/>
    <property type="project" value="TreeGrafter"/>
</dbReference>
<dbReference type="OrthoDB" id="9801481at2"/>
<comment type="function">
    <text evidence="1 9">Iron-storage protein.</text>
</comment>
<evidence type="ECO:0000256" key="2">
    <source>
        <dbReference type="ARBA" id="ARBA00006950"/>
    </source>
</evidence>
<keyword evidence="4 8" id="KW-0479">Metal-binding</keyword>
<keyword evidence="12" id="KW-1185">Reference proteome</keyword>
<feature type="binding site" evidence="8">
    <location>
        <position position="127"/>
    </location>
    <ligand>
        <name>Fe cation</name>
        <dbReference type="ChEBI" id="CHEBI:24875"/>
        <label>1</label>
    </ligand>
</feature>
<accession>A0A5B8NPL0</accession>
<dbReference type="GO" id="GO:0008198">
    <property type="term" value="F:ferrous iron binding"/>
    <property type="evidence" value="ECO:0007669"/>
    <property type="project" value="TreeGrafter"/>
</dbReference>
<dbReference type="PROSITE" id="PS50905">
    <property type="entry name" value="FERRITIN_LIKE"/>
    <property type="match status" value="1"/>
</dbReference>
<evidence type="ECO:0000256" key="9">
    <source>
        <dbReference type="RuleBase" id="RU361145"/>
    </source>
</evidence>
<dbReference type="EMBL" id="CP042326">
    <property type="protein sequence ID" value="QDZ40937.1"/>
    <property type="molecule type" value="Genomic_DNA"/>
</dbReference>
<dbReference type="EC" id="1.16.3.2" evidence="9"/>
<keyword evidence="5" id="KW-0560">Oxidoreductase</keyword>
<dbReference type="Proteomes" id="UP000318453">
    <property type="component" value="Chromosome"/>
</dbReference>
<keyword evidence="9" id="KW-0963">Cytoplasm</keyword>
<evidence type="ECO:0000256" key="1">
    <source>
        <dbReference type="ARBA" id="ARBA00002485"/>
    </source>
</evidence>
<dbReference type="AlphaFoldDB" id="A0A5B8NPL0"/>
<keyword evidence="3 9" id="KW-0409">Iron storage</keyword>
<dbReference type="Pfam" id="PF00210">
    <property type="entry name" value="Ferritin"/>
    <property type="match status" value="1"/>
</dbReference>
<dbReference type="InterPro" id="IPR041719">
    <property type="entry name" value="Ferritin_prok"/>
</dbReference>
<dbReference type="InterPro" id="IPR009040">
    <property type="entry name" value="Ferritin-like_diiron"/>
</dbReference>
<dbReference type="InterPro" id="IPR008331">
    <property type="entry name" value="Ferritin_DPS_dom"/>
</dbReference>
<evidence type="ECO:0000259" key="10">
    <source>
        <dbReference type="PROSITE" id="PS50905"/>
    </source>
</evidence>
<comment type="catalytic activity">
    <reaction evidence="7 9">
        <text>4 Fe(2+) + O2 + 6 H2O = 4 iron(III) oxide-hydroxide + 12 H(+)</text>
        <dbReference type="Rhea" id="RHEA:11972"/>
        <dbReference type="ChEBI" id="CHEBI:15377"/>
        <dbReference type="ChEBI" id="CHEBI:15378"/>
        <dbReference type="ChEBI" id="CHEBI:15379"/>
        <dbReference type="ChEBI" id="CHEBI:29033"/>
        <dbReference type="ChEBI" id="CHEBI:78619"/>
        <dbReference type="EC" id="1.16.3.2"/>
    </reaction>
</comment>
<reference evidence="11 12" key="1">
    <citation type="submission" date="2019-08" db="EMBL/GenBank/DDBJ databases">
        <title>Carotenoids and Carotenoid Binding Proteins in the Halophilic Cyanobacterium Euhalothece sp. ZM00.</title>
        <authorList>
            <person name="Cho S.M."/>
            <person name="Song J.Y."/>
            <person name="Park Y.-I."/>
        </authorList>
    </citation>
    <scope>NUCLEOTIDE SEQUENCE [LARGE SCALE GENOMIC DNA]</scope>
    <source>
        <strain evidence="11 12">Z-M001</strain>
    </source>
</reference>
<organism evidence="11 12">
    <name type="scientific">Euhalothece natronophila Z-M001</name>
    <dbReference type="NCBI Taxonomy" id="522448"/>
    <lineage>
        <taxon>Bacteria</taxon>
        <taxon>Bacillati</taxon>
        <taxon>Cyanobacteriota</taxon>
        <taxon>Cyanophyceae</taxon>
        <taxon>Oscillatoriophycideae</taxon>
        <taxon>Chroococcales</taxon>
        <taxon>Halothecacae</taxon>
        <taxon>Halothece cluster</taxon>
        <taxon>Euhalothece</taxon>
    </lineage>
</organism>
<evidence type="ECO:0000256" key="7">
    <source>
        <dbReference type="ARBA" id="ARBA00048035"/>
    </source>
</evidence>
<evidence type="ECO:0000256" key="8">
    <source>
        <dbReference type="PIRSR" id="PIRSR601519-1"/>
    </source>
</evidence>
<proteinExistence type="inferred from homology"/>
<dbReference type="PANTHER" id="PTHR11431">
    <property type="entry name" value="FERRITIN"/>
    <property type="match status" value="1"/>
</dbReference>
<feature type="domain" description="Ferritin-like diiron" evidence="10">
    <location>
        <begin position="1"/>
        <end position="145"/>
    </location>
</feature>
<dbReference type="CDD" id="cd01055">
    <property type="entry name" value="Nonheme_Ferritin"/>
    <property type="match status" value="1"/>
</dbReference>
<dbReference type="Gene3D" id="1.20.1260.10">
    <property type="match status" value="1"/>
</dbReference>
<feature type="binding site" evidence="8">
    <location>
        <position position="50"/>
    </location>
    <ligand>
        <name>Fe cation</name>
        <dbReference type="ChEBI" id="CHEBI:24875"/>
        <label>1</label>
    </ligand>
</feature>
<evidence type="ECO:0000256" key="5">
    <source>
        <dbReference type="ARBA" id="ARBA00023002"/>
    </source>
</evidence>
<dbReference type="RefSeq" id="WP_146296777.1">
    <property type="nucleotide sequence ID" value="NZ_CP042326.1"/>
</dbReference>
<sequence>MLSESMAEALNKQINCEMYSSNLYLQMSCWCASKGLEGAAAFLDEHADEERMHMRKILTYVSEKGNLAIVGEVDSPATQFKSIKDVFEQTFEHEQLVTRKVNNLVHLATQEQDYATLQFLQWYVSEQHQEEVLFKTILDKIEMIGIEGQGIFFIDQEIERLITQKEQAAKAMSMPEAETGAA</sequence>
<dbReference type="InterPro" id="IPR001519">
    <property type="entry name" value="Ferritin"/>
</dbReference>
<dbReference type="SUPFAM" id="SSF47240">
    <property type="entry name" value="Ferritin-like"/>
    <property type="match status" value="1"/>
</dbReference>
<dbReference type="FunFam" id="1.20.1260.10:FF:000001">
    <property type="entry name" value="Non-heme ferritin"/>
    <property type="match status" value="1"/>
</dbReference>
<evidence type="ECO:0000256" key="6">
    <source>
        <dbReference type="ARBA" id="ARBA00023004"/>
    </source>
</evidence>
<dbReference type="GO" id="GO:0006879">
    <property type="term" value="P:intracellular iron ion homeostasis"/>
    <property type="evidence" value="ECO:0007669"/>
    <property type="project" value="UniProtKB-KW"/>
</dbReference>
<dbReference type="PANTHER" id="PTHR11431:SF127">
    <property type="entry name" value="BACTERIAL NON-HEME FERRITIN"/>
    <property type="match status" value="1"/>
</dbReference>
<dbReference type="InterPro" id="IPR009078">
    <property type="entry name" value="Ferritin-like_SF"/>
</dbReference>
<dbReference type="InterPro" id="IPR012347">
    <property type="entry name" value="Ferritin-like"/>
</dbReference>
<dbReference type="GO" id="GO:0008199">
    <property type="term" value="F:ferric iron binding"/>
    <property type="evidence" value="ECO:0007669"/>
    <property type="project" value="InterPro"/>
</dbReference>
<feature type="binding site" evidence="8">
    <location>
        <position position="53"/>
    </location>
    <ligand>
        <name>Fe cation</name>
        <dbReference type="ChEBI" id="CHEBI:24875"/>
        <label>1</label>
    </ligand>
</feature>
<gene>
    <name evidence="11" type="primary">ftnA</name>
    <name evidence="11" type="ORF">FRE64_13910</name>
</gene>
<evidence type="ECO:0000256" key="3">
    <source>
        <dbReference type="ARBA" id="ARBA00022434"/>
    </source>
</evidence>
<dbReference type="KEGG" id="enn:FRE64_13910"/>